<reference evidence="2" key="1">
    <citation type="submission" date="2023-03" db="EMBL/GenBank/DDBJ databases">
        <title>Massive genome expansion in bonnet fungi (Mycena s.s.) driven by repeated elements and novel gene families across ecological guilds.</title>
        <authorList>
            <consortium name="Lawrence Berkeley National Laboratory"/>
            <person name="Harder C.B."/>
            <person name="Miyauchi S."/>
            <person name="Viragh M."/>
            <person name="Kuo A."/>
            <person name="Thoen E."/>
            <person name="Andreopoulos B."/>
            <person name="Lu D."/>
            <person name="Skrede I."/>
            <person name="Drula E."/>
            <person name="Henrissat B."/>
            <person name="Morin E."/>
            <person name="Kohler A."/>
            <person name="Barry K."/>
            <person name="LaButti K."/>
            <person name="Morin E."/>
            <person name="Salamov A."/>
            <person name="Lipzen A."/>
            <person name="Mereny Z."/>
            <person name="Hegedus B."/>
            <person name="Baldrian P."/>
            <person name="Stursova M."/>
            <person name="Weitz H."/>
            <person name="Taylor A."/>
            <person name="Grigoriev I.V."/>
            <person name="Nagy L.G."/>
            <person name="Martin F."/>
            <person name="Kauserud H."/>
        </authorList>
    </citation>
    <scope>NUCLEOTIDE SEQUENCE</scope>
    <source>
        <strain evidence="2">9144</strain>
    </source>
</reference>
<dbReference type="PANTHER" id="PTHR23257:SF963">
    <property type="entry name" value="AT08303P"/>
    <property type="match status" value="1"/>
</dbReference>
<keyword evidence="2" id="KW-0808">Transferase</keyword>
<dbReference type="InterPro" id="IPR001245">
    <property type="entry name" value="Ser-Thr/Tyr_kinase_cat_dom"/>
</dbReference>
<sequence length="538" mass="59527">MSQSPIFLKTSLSLSLGKTALEAAAQFAPIPALGPAAGLLCSIIQLCENVAQNRNAACQLRDRCHSLGLVLYEKCTTNENIAGAIQAATACFAYIQAKMAVWAAQSRVQAFLQQTEVKKSIEECHAKLTDCLHSFQLLSHIEIHEWQAQFAINAQKDHQELMQSLAGGIENLQDGLQVRTYFILHAPTAANSQQAQTTDIKRLMAMIQQLLGGTVQAGDHLHSGLASNLYSLQMQSRELLPDSNLRSGEVLRLNEIPIRANSTMYIYAGLYLHREKVDIKMIPVVKANEDSLRVSSYSRLRTRCLAVLTAVLQRFNRECKIWKELWKIDHGKHIVPFYGFCQEGTPFPYMVSPSQPNGTALDFVEKYDTRIDHLELIRGVALGVQVLHGMGIVHGDIKASNIAIDGLGNPLIANFGLSRIVEDIGMDTQSHGVSDSYRWFAPELCTGDGSRSFSSDVYAYGMTVLELLTHQHPYSNIKHTTMAVLKSAAGEKPERPTAPPRVLERGLDDAVWALLGRCWALEPAQRPNIQAVLETFPQ</sequence>
<dbReference type="PANTHER" id="PTHR23257">
    <property type="entry name" value="SERINE-THREONINE PROTEIN KINASE"/>
    <property type="match status" value="1"/>
</dbReference>
<dbReference type="SMART" id="SM00220">
    <property type="entry name" value="S_TKc"/>
    <property type="match status" value="1"/>
</dbReference>
<dbReference type="GO" id="GO:0005524">
    <property type="term" value="F:ATP binding"/>
    <property type="evidence" value="ECO:0007669"/>
    <property type="project" value="InterPro"/>
</dbReference>
<name>A0AAD6YNX0_9AGAR</name>
<dbReference type="CDD" id="cd21037">
    <property type="entry name" value="MLKL_NTD"/>
    <property type="match status" value="1"/>
</dbReference>
<keyword evidence="2" id="KW-0418">Kinase</keyword>
<proteinExistence type="predicted"/>
<dbReference type="InterPro" id="IPR050167">
    <property type="entry name" value="Ser_Thr_protein_kinase"/>
</dbReference>
<dbReference type="InterPro" id="IPR011009">
    <property type="entry name" value="Kinase-like_dom_sf"/>
</dbReference>
<organism evidence="2 3">
    <name type="scientific">Mycena pura</name>
    <dbReference type="NCBI Taxonomy" id="153505"/>
    <lineage>
        <taxon>Eukaryota</taxon>
        <taxon>Fungi</taxon>
        <taxon>Dikarya</taxon>
        <taxon>Basidiomycota</taxon>
        <taxon>Agaricomycotina</taxon>
        <taxon>Agaricomycetes</taxon>
        <taxon>Agaricomycetidae</taxon>
        <taxon>Agaricales</taxon>
        <taxon>Marasmiineae</taxon>
        <taxon>Mycenaceae</taxon>
        <taxon>Mycena</taxon>
    </lineage>
</organism>
<dbReference type="GO" id="GO:0007166">
    <property type="term" value="P:cell surface receptor signaling pathway"/>
    <property type="evidence" value="ECO:0007669"/>
    <property type="project" value="InterPro"/>
</dbReference>
<dbReference type="Proteomes" id="UP001219525">
    <property type="component" value="Unassembled WGS sequence"/>
</dbReference>
<dbReference type="PROSITE" id="PS50011">
    <property type="entry name" value="PROTEIN_KINASE_DOM"/>
    <property type="match status" value="1"/>
</dbReference>
<accession>A0AAD6YNX0</accession>
<dbReference type="Gene3D" id="1.10.510.10">
    <property type="entry name" value="Transferase(Phosphotransferase) domain 1"/>
    <property type="match status" value="1"/>
</dbReference>
<dbReference type="InterPro" id="IPR036537">
    <property type="entry name" value="Adaptor_Cbl_N_dom_sf"/>
</dbReference>
<dbReference type="AlphaFoldDB" id="A0AAD6YNX0"/>
<gene>
    <name evidence="2" type="ORF">GGX14DRAFT_694247</name>
</gene>
<dbReference type="InterPro" id="IPR059179">
    <property type="entry name" value="MLKL-like_MCAfunc"/>
</dbReference>
<dbReference type="InterPro" id="IPR000719">
    <property type="entry name" value="Prot_kinase_dom"/>
</dbReference>
<dbReference type="Pfam" id="PF07714">
    <property type="entry name" value="PK_Tyr_Ser-Thr"/>
    <property type="match status" value="1"/>
</dbReference>
<feature type="domain" description="Protein kinase" evidence="1">
    <location>
        <begin position="215"/>
        <end position="538"/>
    </location>
</feature>
<evidence type="ECO:0000259" key="1">
    <source>
        <dbReference type="PROSITE" id="PS50011"/>
    </source>
</evidence>
<comment type="caution">
    <text evidence="2">The sequence shown here is derived from an EMBL/GenBank/DDBJ whole genome shotgun (WGS) entry which is preliminary data.</text>
</comment>
<evidence type="ECO:0000313" key="2">
    <source>
        <dbReference type="EMBL" id="KAJ7224674.1"/>
    </source>
</evidence>
<evidence type="ECO:0000313" key="3">
    <source>
        <dbReference type="Proteomes" id="UP001219525"/>
    </source>
</evidence>
<dbReference type="GO" id="GO:0004672">
    <property type="term" value="F:protein kinase activity"/>
    <property type="evidence" value="ECO:0007669"/>
    <property type="project" value="InterPro"/>
</dbReference>
<dbReference type="GO" id="GO:0005737">
    <property type="term" value="C:cytoplasm"/>
    <property type="evidence" value="ECO:0007669"/>
    <property type="project" value="TreeGrafter"/>
</dbReference>
<protein>
    <submittedName>
        <fullName evidence="2">Kinase-like domain-containing protein</fullName>
    </submittedName>
</protein>
<dbReference type="EMBL" id="JARJCW010000005">
    <property type="protein sequence ID" value="KAJ7224674.1"/>
    <property type="molecule type" value="Genomic_DNA"/>
</dbReference>
<dbReference type="SUPFAM" id="SSF56112">
    <property type="entry name" value="Protein kinase-like (PK-like)"/>
    <property type="match status" value="1"/>
</dbReference>
<dbReference type="Gene3D" id="1.20.930.20">
    <property type="entry name" value="Adaptor protein Cbl, N-terminal domain"/>
    <property type="match status" value="1"/>
</dbReference>
<keyword evidence="3" id="KW-1185">Reference proteome</keyword>